<organism evidence="2 3">
    <name type="scientific">Faucicola atlantae</name>
    <dbReference type="NCBI Taxonomy" id="34059"/>
    <lineage>
        <taxon>Bacteria</taxon>
        <taxon>Pseudomonadati</taxon>
        <taxon>Pseudomonadota</taxon>
        <taxon>Gammaproteobacteria</taxon>
        <taxon>Moraxellales</taxon>
        <taxon>Moraxellaceae</taxon>
        <taxon>Faucicola</taxon>
    </lineage>
</organism>
<comment type="caution">
    <text evidence="2">The sequence shown here is derived from an EMBL/GenBank/DDBJ whole genome shotgun (WGS) entry which is preliminary data.</text>
</comment>
<dbReference type="SUPFAM" id="SSF53098">
    <property type="entry name" value="Ribonuclease H-like"/>
    <property type="match status" value="1"/>
</dbReference>
<evidence type="ECO:0000259" key="1">
    <source>
        <dbReference type="PROSITE" id="PS50994"/>
    </source>
</evidence>
<dbReference type="Proteomes" id="UP000092616">
    <property type="component" value="Unassembled WGS sequence"/>
</dbReference>
<gene>
    <name evidence="2" type="ORF">A9306_03630</name>
</gene>
<protein>
    <submittedName>
        <fullName evidence="2">Integrase</fullName>
    </submittedName>
</protein>
<dbReference type="EMBL" id="LZNA01000007">
    <property type="protein sequence ID" value="OBX84239.1"/>
    <property type="molecule type" value="Genomic_DNA"/>
</dbReference>
<sequence>MQQHRKEYSTSRMARLLEVSLSGYYDWLKRGISKRKQHHNRCELLVKSAHMDTQQSYGHERLHQHLISQGHDISLYMVRQIKQENGIYCKRHKRFKVTTDSDHNKPVYPNLLEQQFDVTAPNIAWVSDITYIWTNEGWVYLAGDKDLYSKEIVGYAMNKRMTADLVCQALSNAIKYKRPARGLIVHSDRGSQYCSYQYRQIIQKHGLAGSMSRKGNCYDNAPIESFWGQLKNELVYHKIYETRQQAIADVTRYIEIFYNRQRIQKELGFKSPTQVFQDFYRQAA</sequence>
<dbReference type="InterPro" id="IPR050900">
    <property type="entry name" value="Transposase_IS3/IS150/IS904"/>
</dbReference>
<dbReference type="NCBIfam" id="NF033516">
    <property type="entry name" value="transpos_IS3"/>
    <property type="match status" value="1"/>
</dbReference>
<dbReference type="Gene3D" id="3.30.420.10">
    <property type="entry name" value="Ribonuclease H-like superfamily/Ribonuclease H"/>
    <property type="match status" value="1"/>
</dbReference>
<evidence type="ECO:0000313" key="3">
    <source>
        <dbReference type="Proteomes" id="UP000092616"/>
    </source>
</evidence>
<evidence type="ECO:0000313" key="2">
    <source>
        <dbReference type="EMBL" id="OBX84239.1"/>
    </source>
</evidence>
<accession>A0A1B8QKW4</accession>
<dbReference type="InterPro" id="IPR036397">
    <property type="entry name" value="RNaseH_sf"/>
</dbReference>
<dbReference type="GO" id="GO:0015074">
    <property type="term" value="P:DNA integration"/>
    <property type="evidence" value="ECO:0007669"/>
    <property type="project" value="InterPro"/>
</dbReference>
<dbReference type="PANTHER" id="PTHR46889:SF4">
    <property type="entry name" value="TRANSPOSASE INSO FOR INSERTION SEQUENCE ELEMENT IS911B-RELATED"/>
    <property type="match status" value="1"/>
</dbReference>
<dbReference type="GO" id="GO:0003676">
    <property type="term" value="F:nucleic acid binding"/>
    <property type="evidence" value="ECO:0007669"/>
    <property type="project" value="InterPro"/>
</dbReference>
<dbReference type="PANTHER" id="PTHR46889">
    <property type="entry name" value="TRANSPOSASE INSF FOR INSERTION SEQUENCE IS3B-RELATED"/>
    <property type="match status" value="1"/>
</dbReference>
<dbReference type="AlphaFoldDB" id="A0A1B8QKW4"/>
<feature type="domain" description="Integrase catalytic" evidence="1">
    <location>
        <begin position="117"/>
        <end position="280"/>
    </location>
</feature>
<dbReference type="Pfam" id="PF00665">
    <property type="entry name" value="rve"/>
    <property type="match status" value="1"/>
</dbReference>
<dbReference type="InterPro" id="IPR048020">
    <property type="entry name" value="Transpos_IS3"/>
</dbReference>
<dbReference type="InterPro" id="IPR001584">
    <property type="entry name" value="Integrase_cat-core"/>
</dbReference>
<keyword evidence="3" id="KW-1185">Reference proteome</keyword>
<dbReference type="Pfam" id="PF13333">
    <property type="entry name" value="rve_2"/>
    <property type="match status" value="1"/>
</dbReference>
<name>A0A1B8QKW4_9GAMM</name>
<dbReference type="InterPro" id="IPR012337">
    <property type="entry name" value="RNaseH-like_sf"/>
</dbReference>
<dbReference type="PROSITE" id="PS50994">
    <property type="entry name" value="INTEGRASE"/>
    <property type="match status" value="1"/>
</dbReference>
<proteinExistence type="predicted"/>
<reference evidence="2 3" key="1">
    <citation type="submission" date="2016-06" db="EMBL/GenBank/DDBJ databases">
        <title>Draft genome of Moraxella atlantae CCUG 59586.</title>
        <authorList>
            <person name="Salva-Serra F."/>
            <person name="Engstrom-Jakobsson H."/>
            <person name="Thorell K."/>
            <person name="Gonzales-Siles L."/>
            <person name="Karlsson R."/>
            <person name="Boulund F."/>
            <person name="Engstrand L."/>
            <person name="Kristiansson E."/>
            <person name="Moore E."/>
        </authorList>
    </citation>
    <scope>NUCLEOTIDE SEQUENCE [LARGE SCALE GENOMIC DNA]</scope>
    <source>
        <strain evidence="2 3">CCUG 59586</strain>
    </source>
</reference>